<feature type="transmembrane region" description="Helical" evidence="1">
    <location>
        <begin position="219"/>
        <end position="240"/>
    </location>
</feature>
<feature type="transmembrane region" description="Helical" evidence="1">
    <location>
        <begin position="44"/>
        <end position="67"/>
    </location>
</feature>
<feature type="transmembrane region" description="Helical" evidence="1">
    <location>
        <begin position="337"/>
        <end position="362"/>
    </location>
</feature>
<protein>
    <submittedName>
        <fullName evidence="2">MFS transporter</fullName>
    </submittedName>
</protein>
<dbReference type="EMBL" id="CP042266">
    <property type="protein sequence ID" value="QDY79898.1"/>
    <property type="molecule type" value="Genomic_DNA"/>
</dbReference>
<feature type="transmembrane region" description="Helical" evidence="1">
    <location>
        <begin position="15"/>
        <end position="38"/>
    </location>
</feature>
<dbReference type="KEGG" id="sqz:FQU76_28930"/>
<name>A0A5B8IMQ1_9ACTN</name>
<evidence type="ECO:0000313" key="3">
    <source>
        <dbReference type="Proteomes" id="UP000320580"/>
    </source>
</evidence>
<accession>A0A5B8IMQ1</accession>
<evidence type="ECO:0000313" key="2">
    <source>
        <dbReference type="EMBL" id="QDY79898.1"/>
    </source>
</evidence>
<dbReference type="Pfam" id="PF07690">
    <property type="entry name" value="MFS_1"/>
    <property type="match status" value="1"/>
</dbReference>
<feature type="transmembrane region" description="Helical" evidence="1">
    <location>
        <begin position="368"/>
        <end position="387"/>
    </location>
</feature>
<dbReference type="InterPro" id="IPR036259">
    <property type="entry name" value="MFS_trans_sf"/>
</dbReference>
<feature type="transmembrane region" description="Helical" evidence="1">
    <location>
        <begin position="79"/>
        <end position="99"/>
    </location>
</feature>
<keyword evidence="3" id="KW-1185">Reference proteome</keyword>
<dbReference type="Proteomes" id="UP000320580">
    <property type="component" value="Chromosome"/>
</dbReference>
<organism evidence="2 3">
    <name type="scientific">Streptomyces qinzhouensis</name>
    <dbReference type="NCBI Taxonomy" id="2599401"/>
    <lineage>
        <taxon>Bacteria</taxon>
        <taxon>Bacillati</taxon>
        <taxon>Actinomycetota</taxon>
        <taxon>Actinomycetes</taxon>
        <taxon>Kitasatosporales</taxon>
        <taxon>Streptomycetaceae</taxon>
        <taxon>Streptomyces</taxon>
    </lineage>
</organism>
<dbReference type="PANTHER" id="PTHR23542:SF1">
    <property type="entry name" value="MAJOR FACILITATOR SUPERFAMILY (MFS) PROFILE DOMAIN-CONTAINING PROTEIN"/>
    <property type="match status" value="1"/>
</dbReference>
<dbReference type="OrthoDB" id="3541730at2"/>
<keyword evidence="1" id="KW-1133">Transmembrane helix</keyword>
<reference evidence="2 3" key="1">
    <citation type="submission" date="2019-07" db="EMBL/GenBank/DDBJ databases">
        <authorList>
            <person name="Zhu P."/>
        </authorList>
    </citation>
    <scope>NUCLEOTIDE SEQUENCE [LARGE SCALE GENOMIC DNA]</scope>
    <source>
        <strain evidence="2 3">SSL-25</strain>
    </source>
</reference>
<feature type="transmembrane region" description="Helical" evidence="1">
    <location>
        <begin position="305"/>
        <end position="325"/>
    </location>
</feature>
<feature type="transmembrane region" description="Helical" evidence="1">
    <location>
        <begin position="282"/>
        <end position="299"/>
    </location>
</feature>
<dbReference type="PANTHER" id="PTHR23542">
    <property type="match status" value="1"/>
</dbReference>
<dbReference type="GO" id="GO:0022857">
    <property type="term" value="F:transmembrane transporter activity"/>
    <property type="evidence" value="ECO:0007669"/>
    <property type="project" value="InterPro"/>
</dbReference>
<gene>
    <name evidence="2" type="ORF">FQU76_28930</name>
</gene>
<feature type="transmembrane region" description="Helical" evidence="1">
    <location>
        <begin position="246"/>
        <end position="270"/>
    </location>
</feature>
<proteinExistence type="predicted"/>
<keyword evidence="1" id="KW-0812">Transmembrane</keyword>
<keyword evidence="1" id="KW-0472">Membrane</keyword>
<dbReference type="InterPro" id="IPR011701">
    <property type="entry name" value="MFS"/>
</dbReference>
<dbReference type="RefSeq" id="WP_146483193.1">
    <property type="nucleotide sequence ID" value="NZ_CP042266.1"/>
</dbReference>
<dbReference type="Gene3D" id="1.20.1250.20">
    <property type="entry name" value="MFS general substrate transporter like domains"/>
    <property type="match status" value="2"/>
</dbReference>
<dbReference type="SUPFAM" id="SSF103473">
    <property type="entry name" value="MFS general substrate transporter"/>
    <property type="match status" value="1"/>
</dbReference>
<sequence length="406" mass="41347">MTGYRTLLTNSRVGWWLVATVGTRLAVCTIPLGAVFAAEEHTGSYAWGAVIAGAFAGGEAIGAPRMGARFRHRPLRKELAGVAVIEAIALVAMVVTLSLGSPLAAAALAAVGGAAASGTFGGLRTLIVHLVPGSREKALAFDVMVNQVCQIAGPALAAALAVAWTADLPLLIVCGGLLVVAASAVKLPDSVTAGEDRATGPERARPPTSAVIRAIRPSLIVATLVLMLQAVLEVALPGIIGDRDGPPAWAGLALSGLAVTSIVGSFLYGLRRWAGRPHHHTLVLSGVFALIVTAVGMISSPVKTVVLVAACGFFQAAATTARSLTVTEVLPAEDWPVGFSLLYSWGAVGFTVATGVSALFLAAGVADALLTVFGVIGLVGSVLIWWFERGTLAAGAERTNATGVRT</sequence>
<feature type="transmembrane region" description="Helical" evidence="1">
    <location>
        <begin position="105"/>
        <end position="127"/>
    </location>
</feature>
<dbReference type="AlphaFoldDB" id="A0A5B8IMQ1"/>
<evidence type="ECO:0000256" key="1">
    <source>
        <dbReference type="SAM" id="Phobius"/>
    </source>
</evidence>